<keyword evidence="4" id="KW-0863">Zinc-finger</keyword>
<dbReference type="InterPro" id="IPR003604">
    <property type="entry name" value="Matrin/U1-like-C_Znf_C2H2"/>
</dbReference>
<evidence type="ECO:0000256" key="3">
    <source>
        <dbReference type="ARBA" id="ARBA00022737"/>
    </source>
</evidence>
<gene>
    <name evidence="9" type="ORF">K2173_014105</name>
</gene>
<dbReference type="InterPro" id="IPR013087">
    <property type="entry name" value="Znf_C2H2_type"/>
</dbReference>
<comment type="subcellular location">
    <subcellularLocation>
        <location evidence="1">Nucleus</location>
    </subcellularLocation>
</comment>
<evidence type="ECO:0000256" key="5">
    <source>
        <dbReference type="ARBA" id="ARBA00022833"/>
    </source>
</evidence>
<keyword evidence="2" id="KW-0479">Metal-binding</keyword>
<dbReference type="PANTHER" id="PTHR46144:SF6">
    <property type="entry name" value="C2H2-TYPE DOMAIN-CONTAINING PROTEIN"/>
    <property type="match status" value="1"/>
</dbReference>
<sequence length="261" mass="28526">MEYTAWSGIKPNPNPPSQIEPCYYASSNYSLYDPSQSSLYYPEPNTSLKPPGVDFYASVSSYPPVSISGYFADPNPPNWAAKEAVRQYGSDPAAQGMSMTSAPNGTEQLAAANTGSLVWPKLAVHPQPWKKRQKKTKAVQSAFCEICKVDCNSGDVFDQHKLGKRHKKNLEKLQADCDKTKKSGNKQQTRKKVGEALEDLETKRRKIVQGGAAAEAVRVCAVCNIVCNSETVFNYHLAGQKHANMLKKQAAGVATPTPTLI</sequence>
<protein>
    <recommendedName>
        <fullName evidence="8">U1-type domain-containing protein</fullName>
    </recommendedName>
</protein>
<dbReference type="EMBL" id="JAIWQS010000011">
    <property type="protein sequence ID" value="KAJ8750190.1"/>
    <property type="molecule type" value="Genomic_DNA"/>
</dbReference>
<keyword evidence="10" id="KW-1185">Reference proteome</keyword>
<dbReference type="GO" id="GO:0005634">
    <property type="term" value="C:nucleus"/>
    <property type="evidence" value="ECO:0007669"/>
    <property type="project" value="UniProtKB-SubCell"/>
</dbReference>
<feature type="domain" description="U1-type" evidence="8">
    <location>
        <begin position="215"/>
        <end position="249"/>
    </location>
</feature>
<dbReference type="AlphaFoldDB" id="A0AAV8SDD0"/>
<dbReference type="PANTHER" id="PTHR46144">
    <property type="entry name" value="ZINC FINGER PROTEIN 385B-LIKE"/>
    <property type="match status" value="1"/>
</dbReference>
<evidence type="ECO:0000313" key="10">
    <source>
        <dbReference type="Proteomes" id="UP001159364"/>
    </source>
</evidence>
<feature type="domain" description="U1-type" evidence="8">
    <location>
        <begin position="139"/>
        <end position="173"/>
    </location>
</feature>
<dbReference type="InterPro" id="IPR036236">
    <property type="entry name" value="Znf_C2H2_sf"/>
</dbReference>
<evidence type="ECO:0000259" key="8">
    <source>
        <dbReference type="SMART" id="SM00451"/>
    </source>
</evidence>
<dbReference type="SMART" id="SM00451">
    <property type="entry name" value="ZnF_U1"/>
    <property type="match status" value="2"/>
</dbReference>
<evidence type="ECO:0000256" key="4">
    <source>
        <dbReference type="ARBA" id="ARBA00022771"/>
    </source>
</evidence>
<name>A0AAV8SDD0_9ROSI</name>
<dbReference type="InterPro" id="IPR051868">
    <property type="entry name" value="ZN346_ZMAT4"/>
</dbReference>
<dbReference type="SUPFAM" id="SSF57667">
    <property type="entry name" value="beta-beta-alpha zinc fingers"/>
    <property type="match status" value="2"/>
</dbReference>
<accession>A0AAV8SDD0</accession>
<dbReference type="Proteomes" id="UP001159364">
    <property type="component" value="Linkage Group LG11"/>
</dbReference>
<evidence type="ECO:0000313" key="9">
    <source>
        <dbReference type="EMBL" id="KAJ8750190.1"/>
    </source>
</evidence>
<keyword evidence="6" id="KW-0539">Nucleus</keyword>
<feature type="coiled-coil region" evidence="7">
    <location>
        <begin position="163"/>
        <end position="206"/>
    </location>
</feature>
<organism evidence="9 10">
    <name type="scientific">Erythroxylum novogranatense</name>
    <dbReference type="NCBI Taxonomy" id="1862640"/>
    <lineage>
        <taxon>Eukaryota</taxon>
        <taxon>Viridiplantae</taxon>
        <taxon>Streptophyta</taxon>
        <taxon>Embryophyta</taxon>
        <taxon>Tracheophyta</taxon>
        <taxon>Spermatophyta</taxon>
        <taxon>Magnoliopsida</taxon>
        <taxon>eudicotyledons</taxon>
        <taxon>Gunneridae</taxon>
        <taxon>Pentapetalae</taxon>
        <taxon>rosids</taxon>
        <taxon>fabids</taxon>
        <taxon>Malpighiales</taxon>
        <taxon>Erythroxylaceae</taxon>
        <taxon>Erythroxylum</taxon>
    </lineage>
</organism>
<evidence type="ECO:0000256" key="6">
    <source>
        <dbReference type="ARBA" id="ARBA00023242"/>
    </source>
</evidence>
<proteinExistence type="predicted"/>
<dbReference type="GO" id="GO:0003676">
    <property type="term" value="F:nucleic acid binding"/>
    <property type="evidence" value="ECO:0007669"/>
    <property type="project" value="InterPro"/>
</dbReference>
<evidence type="ECO:0000256" key="1">
    <source>
        <dbReference type="ARBA" id="ARBA00004123"/>
    </source>
</evidence>
<keyword evidence="5" id="KW-0862">Zinc</keyword>
<evidence type="ECO:0000256" key="7">
    <source>
        <dbReference type="SAM" id="Coils"/>
    </source>
</evidence>
<dbReference type="Gene3D" id="3.30.160.60">
    <property type="entry name" value="Classic Zinc Finger"/>
    <property type="match status" value="2"/>
</dbReference>
<keyword evidence="7" id="KW-0175">Coiled coil</keyword>
<reference evidence="9 10" key="1">
    <citation type="submission" date="2021-09" db="EMBL/GenBank/DDBJ databases">
        <title>Genomic insights and catalytic innovation underlie evolution of tropane alkaloids biosynthesis.</title>
        <authorList>
            <person name="Wang Y.-J."/>
            <person name="Tian T."/>
            <person name="Huang J.-P."/>
            <person name="Huang S.-X."/>
        </authorList>
    </citation>
    <scope>NUCLEOTIDE SEQUENCE [LARGE SCALE GENOMIC DNA]</scope>
    <source>
        <strain evidence="9">KIB-2018</strain>
        <tissue evidence="9">Leaf</tissue>
    </source>
</reference>
<dbReference type="Pfam" id="PF12874">
    <property type="entry name" value="zf-met"/>
    <property type="match status" value="2"/>
</dbReference>
<evidence type="ECO:0000256" key="2">
    <source>
        <dbReference type="ARBA" id="ARBA00022723"/>
    </source>
</evidence>
<dbReference type="GO" id="GO:0008270">
    <property type="term" value="F:zinc ion binding"/>
    <property type="evidence" value="ECO:0007669"/>
    <property type="project" value="UniProtKB-KW"/>
</dbReference>
<keyword evidence="3" id="KW-0677">Repeat</keyword>
<comment type="caution">
    <text evidence="9">The sequence shown here is derived from an EMBL/GenBank/DDBJ whole genome shotgun (WGS) entry which is preliminary data.</text>
</comment>